<dbReference type="Pfam" id="PF11042">
    <property type="entry name" value="DUF2750"/>
    <property type="match status" value="1"/>
</dbReference>
<dbReference type="InterPro" id="IPR029063">
    <property type="entry name" value="SAM-dependent_MTases_sf"/>
</dbReference>
<sequence length="325" mass="37331">MSQGISQIAQFYGELQTTVCLYLIKNAANAVLLLQGEDGLVMPIWSSEARCLQFLQHHPQHAELRTVRVDWHDFQQTWLKELKAKHCKLGINWQNQPDLVGQQVAAQQTLLNQEEFLLAMGYLDQRSLHPTLYAFIMSKEERALFEGLAATSRYYLEFGMGGSTLHMIRHSNAQIYSVESSEEWIEQMRRYQVLREAESSRLRIVGVDIGPVGKWGYPVSTEYQNNYPAYSEQVYRILDCTQLDLALIDGRFRVACVLKLVMQCGAGHPVKIVIHDFWNRPQYHDVLRYLDVIAKADTLGVFSIKKEIDSQALARDYVQFAANPE</sequence>
<dbReference type="InterPro" id="IPR021284">
    <property type="entry name" value="DUF2750"/>
</dbReference>
<protein>
    <submittedName>
        <fullName evidence="1">DUF2750 domain-containing protein</fullName>
    </submittedName>
</protein>
<gene>
    <name evidence="1" type="ORF">KDM90_08940</name>
</gene>
<comment type="caution">
    <text evidence="1">The sequence shown here is derived from an EMBL/GenBank/DDBJ whole genome shotgun (WGS) entry which is preliminary data.</text>
</comment>
<reference evidence="1" key="1">
    <citation type="submission" date="2021-04" db="EMBL/GenBank/DDBJ databases">
        <title>novel species isolated from subtropical streams in China.</title>
        <authorList>
            <person name="Lu H."/>
        </authorList>
    </citation>
    <scope>NUCLEOTIDE SEQUENCE</scope>
    <source>
        <strain evidence="1">FT137W</strain>
    </source>
</reference>
<dbReference type="Proteomes" id="UP000678545">
    <property type="component" value="Unassembled WGS sequence"/>
</dbReference>
<dbReference type="RefSeq" id="WP_212675254.1">
    <property type="nucleotide sequence ID" value="NZ_JAGSPJ010000003.1"/>
</dbReference>
<accession>A0A941E7I5</accession>
<proteinExistence type="predicted"/>
<name>A0A941E7I5_9BURK</name>
<evidence type="ECO:0000313" key="1">
    <source>
        <dbReference type="EMBL" id="MBR7800123.1"/>
    </source>
</evidence>
<dbReference type="Gene3D" id="3.40.50.150">
    <property type="entry name" value="Vaccinia Virus protein VP39"/>
    <property type="match status" value="1"/>
</dbReference>
<keyword evidence="2" id="KW-1185">Reference proteome</keyword>
<dbReference type="AlphaFoldDB" id="A0A941E7I5"/>
<dbReference type="EMBL" id="JAGSPJ010000003">
    <property type="protein sequence ID" value="MBR7800123.1"/>
    <property type="molecule type" value="Genomic_DNA"/>
</dbReference>
<evidence type="ECO:0000313" key="2">
    <source>
        <dbReference type="Proteomes" id="UP000678545"/>
    </source>
</evidence>
<organism evidence="1 2">
    <name type="scientific">Undibacterium fentianense</name>
    <dbReference type="NCBI Taxonomy" id="2828728"/>
    <lineage>
        <taxon>Bacteria</taxon>
        <taxon>Pseudomonadati</taxon>
        <taxon>Pseudomonadota</taxon>
        <taxon>Betaproteobacteria</taxon>
        <taxon>Burkholderiales</taxon>
        <taxon>Oxalobacteraceae</taxon>
        <taxon>Undibacterium</taxon>
    </lineage>
</organism>